<organism evidence="1 2">
    <name type="scientific">Chroogloeocystis siderophila 5.2 s.c.1</name>
    <dbReference type="NCBI Taxonomy" id="247279"/>
    <lineage>
        <taxon>Bacteria</taxon>
        <taxon>Bacillati</taxon>
        <taxon>Cyanobacteriota</taxon>
        <taxon>Cyanophyceae</taxon>
        <taxon>Oscillatoriophycideae</taxon>
        <taxon>Chroococcales</taxon>
        <taxon>Chroococcaceae</taxon>
        <taxon>Chroogloeocystis</taxon>
    </lineage>
</organism>
<reference evidence="1 2" key="1">
    <citation type="submission" date="2016-11" db="EMBL/GenBank/DDBJ databases">
        <title>Draft Genome Sequences of Nine Cyanobacterial Strains from Diverse Habitats.</title>
        <authorList>
            <person name="Zhu T."/>
            <person name="Hou S."/>
            <person name="Lu X."/>
            <person name="Hess W.R."/>
        </authorList>
    </citation>
    <scope>NUCLEOTIDE SEQUENCE [LARGE SCALE GENOMIC DNA]</scope>
    <source>
        <strain evidence="1 2">5.2 s.c.1</strain>
    </source>
</reference>
<accession>A0A1U7HEE7</accession>
<protein>
    <recommendedName>
        <fullName evidence="3">Metallo-beta-lactamase domain-containing protein</fullName>
    </recommendedName>
</protein>
<dbReference type="EMBL" id="MRCC01000023">
    <property type="protein sequence ID" value="OKH21953.1"/>
    <property type="molecule type" value="Genomic_DNA"/>
</dbReference>
<dbReference type="InterPro" id="IPR036866">
    <property type="entry name" value="RibonucZ/Hydroxyglut_hydro"/>
</dbReference>
<comment type="caution">
    <text evidence="1">The sequence shown here is derived from an EMBL/GenBank/DDBJ whole genome shotgun (WGS) entry which is preliminary data.</text>
</comment>
<dbReference type="Gene3D" id="3.60.15.10">
    <property type="entry name" value="Ribonuclease Z/Hydroxyacylglutathione hydrolase-like"/>
    <property type="match status" value="1"/>
</dbReference>
<dbReference type="OrthoDB" id="418728at2"/>
<keyword evidence="2" id="KW-1185">Reference proteome</keyword>
<evidence type="ECO:0000313" key="2">
    <source>
        <dbReference type="Proteomes" id="UP000185984"/>
    </source>
</evidence>
<dbReference type="AlphaFoldDB" id="A0A1U7HEE7"/>
<dbReference type="STRING" id="247279.NIES1031_21005"/>
<evidence type="ECO:0000313" key="1">
    <source>
        <dbReference type="EMBL" id="OKH21953.1"/>
    </source>
</evidence>
<evidence type="ECO:0008006" key="3">
    <source>
        <dbReference type="Google" id="ProtNLM"/>
    </source>
</evidence>
<dbReference type="Proteomes" id="UP000185984">
    <property type="component" value="Unassembled WGS sequence"/>
</dbReference>
<name>A0A1U7HEE7_9CHRO</name>
<gene>
    <name evidence="1" type="ORF">NIES1031_21005</name>
</gene>
<proteinExistence type="predicted"/>
<dbReference type="RefSeq" id="WP_073551401.1">
    <property type="nucleotide sequence ID" value="NZ_CAWMVK010000016.1"/>
</dbReference>
<sequence length="291" mass="33295">MEIKIFDVDRGFCAVVITDDHRTILLDSGYSHTVFRPSQYIVQKHCNSLECLIVPAYTEEHLSGFADILNQSLEHCLPIHFYLANPSVDAEKFPGLQRLNQRFKNALAFMSDTPPGVGSTQVMKIDDVAISFFWNNYSEFQDADNLSLVTFLSYRDINIIFPSNLQTAGWLSLLKSPQFCDRLRQVNIFVAANHGKEDGYCPSVFDYCKPEVIIVSNELEQPISPRMMQRYQSHAYGSPLGVSHKKLLTTYDEGTITITKYLDRLRQVQTQLQDHKNTAAQFLEFEHINLN</sequence>